<dbReference type="EMBL" id="PDCK01000039">
    <property type="protein sequence ID" value="PRQ54826.1"/>
    <property type="molecule type" value="Genomic_DNA"/>
</dbReference>
<dbReference type="AlphaFoldDB" id="A0A2P6S828"/>
<evidence type="ECO:0000313" key="2">
    <source>
        <dbReference type="Proteomes" id="UP000238479"/>
    </source>
</evidence>
<keyword evidence="2" id="KW-1185">Reference proteome</keyword>
<gene>
    <name evidence="1" type="ORF">RchiOBHm_Chr1g0317971</name>
</gene>
<reference evidence="1 2" key="1">
    <citation type="journal article" date="2018" name="Nat. Genet.">
        <title>The Rosa genome provides new insights in the design of modern roses.</title>
        <authorList>
            <person name="Bendahmane M."/>
        </authorList>
    </citation>
    <scope>NUCLEOTIDE SEQUENCE [LARGE SCALE GENOMIC DNA]</scope>
    <source>
        <strain evidence="2">cv. Old Blush</strain>
    </source>
</reference>
<sequence>MQFGFVGKQIKRSYSYPSEYQFPSTLDIYSLDCLLLDLQLHS</sequence>
<organism evidence="1 2">
    <name type="scientific">Rosa chinensis</name>
    <name type="common">China rose</name>
    <dbReference type="NCBI Taxonomy" id="74649"/>
    <lineage>
        <taxon>Eukaryota</taxon>
        <taxon>Viridiplantae</taxon>
        <taxon>Streptophyta</taxon>
        <taxon>Embryophyta</taxon>
        <taxon>Tracheophyta</taxon>
        <taxon>Spermatophyta</taxon>
        <taxon>Magnoliopsida</taxon>
        <taxon>eudicotyledons</taxon>
        <taxon>Gunneridae</taxon>
        <taxon>Pentapetalae</taxon>
        <taxon>rosids</taxon>
        <taxon>fabids</taxon>
        <taxon>Rosales</taxon>
        <taxon>Rosaceae</taxon>
        <taxon>Rosoideae</taxon>
        <taxon>Rosoideae incertae sedis</taxon>
        <taxon>Rosa</taxon>
    </lineage>
</organism>
<accession>A0A2P6S828</accession>
<dbReference type="Proteomes" id="UP000238479">
    <property type="component" value="Chromosome 1"/>
</dbReference>
<comment type="caution">
    <text evidence="1">The sequence shown here is derived from an EMBL/GenBank/DDBJ whole genome shotgun (WGS) entry which is preliminary data.</text>
</comment>
<proteinExistence type="predicted"/>
<name>A0A2P6S828_ROSCH</name>
<evidence type="ECO:0000313" key="1">
    <source>
        <dbReference type="EMBL" id="PRQ54826.1"/>
    </source>
</evidence>
<protein>
    <submittedName>
        <fullName evidence="1">Uncharacterized protein</fullName>
    </submittedName>
</protein>
<dbReference type="Gramene" id="PRQ54826">
    <property type="protein sequence ID" value="PRQ54826"/>
    <property type="gene ID" value="RchiOBHm_Chr1g0317971"/>
</dbReference>